<feature type="non-terminal residue" evidence="1">
    <location>
        <position position="29"/>
    </location>
</feature>
<comment type="caution">
    <text evidence="1">The sequence shown here is derived from an EMBL/GenBank/DDBJ whole genome shotgun (WGS) entry which is preliminary data.</text>
</comment>
<dbReference type="Proteomes" id="UP000485058">
    <property type="component" value="Unassembled WGS sequence"/>
</dbReference>
<gene>
    <name evidence="1" type="ORF">HaLaN_04165</name>
</gene>
<reference evidence="1 2" key="1">
    <citation type="submission" date="2020-02" db="EMBL/GenBank/DDBJ databases">
        <title>Draft genome sequence of Haematococcus lacustris strain NIES-144.</title>
        <authorList>
            <person name="Morimoto D."/>
            <person name="Nakagawa S."/>
            <person name="Yoshida T."/>
            <person name="Sawayama S."/>
        </authorList>
    </citation>
    <scope>NUCLEOTIDE SEQUENCE [LARGE SCALE GENOMIC DNA]</scope>
    <source>
        <strain evidence="1 2">NIES-144</strain>
    </source>
</reference>
<sequence>VLLGHVGRGGLSRRGPHEQNWHEFECQDL</sequence>
<dbReference type="AlphaFoldDB" id="A0A699YQ63"/>
<protein>
    <submittedName>
        <fullName evidence="1">Uncharacterized protein</fullName>
    </submittedName>
</protein>
<evidence type="ECO:0000313" key="1">
    <source>
        <dbReference type="EMBL" id="GFH09086.1"/>
    </source>
</evidence>
<keyword evidence="2" id="KW-1185">Reference proteome</keyword>
<dbReference type="EMBL" id="BLLF01000207">
    <property type="protein sequence ID" value="GFH09086.1"/>
    <property type="molecule type" value="Genomic_DNA"/>
</dbReference>
<accession>A0A699YQ63</accession>
<evidence type="ECO:0000313" key="2">
    <source>
        <dbReference type="Proteomes" id="UP000485058"/>
    </source>
</evidence>
<proteinExistence type="predicted"/>
<feature type="non-terminal residue" evidence="1">
    <location>
        <position position="1"/>
    </location>
</feature>
<name>A0A699YQ63_HAELA</name>
<organism evidence="1 2">
    <name type="scientific">Haematococcus lacustris</name>
    <name type="common">Green alga</name>
    <name type="synonym">Haematococcus pluvialis</name>
    <dbReference type="NCBI Taxonomy" id="44745"/>
    <lineage>
        <taxon>Eukaryota</taxon>
        <taxon>Viridiplantae</taxon>
        <taxon>Chlorophyta</taxon>
        <taxon>core chlorophytes</taxon>
        <taxon>Chlorophyceae</taxon>
        <taxon>CS clade</taxon>
        <taxon>Chlamydomonadales</taxon>
        <taxon>Haematococcaceae</taxon>
        <taxon>Haematococcus</taxon>
    </lineage>
</organism>